<dbReference type="RefSeq" id="WP_327793768.1">
    <property type="nucleotide sequence ID" value="NZ_JADQAZ010000002.1"/>
</dbReference>
<dbReference type="PANTHER" id="PTHR24198">
    <property type="entry name" value="ANKYRIN REPEAT AND PROTEIN KINASE DOMAIN-CONTAINING PROTEIN"/>
    <property type="match status" value="1"/>
</dbReference>
<feature type="repeat" description="ANK" evidence="3">
    <location>
        <begin position="342"/>
        <end position="374"/>
    </location>
</feature>
<feature type="repeat" description="ANK" evidence="3">
    <location>
        <begin position="444"/>
        <end position="476"/>
    </location>
</feature>
<dbReference type="Gene3D" id="1.25.40.20">
    <property type="entry name" value="Ankyrin repeat-containing domain"/>
    <property type="match status" value="4"/>
</dbReference>
<dbReference type="PROSITE" id="PS50088">
    <property type="entry name" value="ANK_REPEAT"/>
    <property type="match status" value="2"/>
</dbReference>
<evidence type="ECO:0000256" key="2">
    <source>
        <dbReference type="ARBA" id="ARBA00023043"/>
    </source>
</evidence>
<dbReference type="SUPFAM" id="SSF48403">
    <property type="entry name" value="Ankyrin repeat"/>
    <property type="match status" value="2"/>
</dbReference>
<protein>
    <submittedName>
        <fullName evidence="4">Ankyrin repeat domain-containing protein</fullName>
    </submittedName>
</protein>
<reference evidence="4 5" key="1">
    <citation type="journal article" date="2021" name="Arch. Microbiol.">
        <title>Harenicola maris gen. nov., sp. nov. isolated from the Sea of Japan shallow sediments.</title>
        <authorList>
            <person name="Romanenko L.A."/>
            <person name="Kurilenko V.V."/>
            <person name="Chernysheva N.Y."/>
            <person name="Tekutyeva L.A."/>
            <person name="Velansky P.V."/>
            <person name="Svetashev V.I."/>
            <person name="Isaeva M.P."/>
        </authorList>
    </citation>
    <scope>NUCLEOTIDE SEQUENCE [LARGE SCALE GENOMIC DNA]</scope>
    <source>
        <strain evidence="4 5">KMM 3653</strain>
    </source>
</reference>
<dbReference type="EMBL" id="JADQAZ010000002">
    <property type="protein sequence ID" value="MBT0957538.1"/>
    <property type="molecule type" value="Genomic_DNA"/>
</dbReference>
<evidence type="ECO:0000256" key="3">
    <source>
        <dbReference type="PROSITE-ProRule" id="PRU00023"/>
    </source>
</evidence>
<dbReference type="PANTHER" id="PTHR24198:SF165">
    <property type="entry name" value="ANKYRIN REPEAT-CONTAINING PROTEIN-RELATED"/>
    <property type="match status" value="1"/>
</dbReference>
<dbReference type="SMART" id="SM00248">
    <property type="entry name" value="ANK"/>
    <property type="match status" value="8"/>
</dbReference>
<keyword evidence="2 3" id="KW-0040">ANK repeat</keyword>
<name>A0AAP2G459_9RHOB</name>
<comment type="caution">
    <text evidence="4">The sequence shown here is derived from an EMBL/GenBank/DDBJ whole genome shotgun (WGS) entry which is preliminary data.</text>
</comment>
<dbReference type="Pfam" id="PF12796">
    <property type="entry name" value="Ank_2"/>
    <property type="match status" value="1"/>
</dbReference>
<keyword evidence="5" id="KW-1185">Reference proteome</keyword>
<accession>A0AAP2G459</accession>
<dbReference type="InterPro" id="IPR036770">
    <property type="entry name" value="Ankyrin_rpt-contain_sf"/>
</dbReference>
<evidence type="ECO:0000313" key="5">
    <source>
        <dbReference type="Proteomes" id="UP001315686"/>
    </source>
</evidence>
<dbReference type="Proteomes" id="UP001315686">
    <property type="component" value="Unassembled WGS sequence"/>
</dbReference>
<dbReference type="AlphaFoldDB" id="A0AAP2G459"/>
<dbReference type="InterPro" id="IPR002110">
    <property type="entry name" value="Ankyrin_rpt"/>
</dbReference>
<evidence type="ECO:0000313" key="4">
    <source>
        <dbReference type="EMBL" id="MBT0957538.1"/>
    </source>
</evidence>
<dbReference type="PROSITE" id="PS50297">
    <property type="entry name" value="ANK_REP_REGION"/>
    <property type="match status" value="2"/>
</dbReference>
<gene>
    <name evidence="4" type="ORF">IV417_09075</name>
</gene>
<keyword evidence="1" id="KW-0677">Repeat</keyword>
<organism evidence="4 5">
    <name type="scientific">Harenicola maris</name>
    <dbReference type="NCBI Taxonomy" id="2841044"/>
    <lineage>
        <taxon>Bacteria</taxon>
        <taxon>Pseudomonadati</taxon>
        <taxon>Pseudomonadota</taxon>
        <taxon>Alphaproteobacteria</taxon>
        <taxon>Rhodobacterales</taxon>
        <taxon>Paracoccaceae</taxon>
        <taxon>Harenicola</taxon>
    </lineage>
</organism>
<evidence type="ECO:0000256" key="1">
    <source>
        <dbReference type="ARBA" id="ARBA00022737"/>
    </source>
</evidence>
<sequence>MTANPQGHSEAERFLDLACIHYGPDITRGPESFAEAAALLAQQPGIAQSSLHCAAAAGDAQAVAEILAARPQALDETGGPHGWTPLMYAGYARLPGVSTLATARVLIQAGADPNAHEMMNGIYRFSVLTGVFGDGEGGLVRQPPHPEMERFARALLEAGANPNDSQGAYNRSFSADDTHLRLMLEYGLKDSDPSDWWLDAPDKDPNDHRTLHFQLIIALRFGFADRARLLIEHGVDIDTPDNNYYPTYTVGYAPYQVALMRGMPEIAALIAERGGSTPALGPYEAFQAACMRGDLAAARSMAAHLGTNPAHDYEMLCEAAGAGMLPAVECLLALGIDPSRPGTATALHIAAFKGHLPVIRALIAAGADTTLRDPTYHTPPFIHAMHAYQEGAVELLMEHPMDIFAAAAMGRLDHIKAALAQDAALVNARFKSVRTGGGESHPNDWATPLWYAVVNGREDSARLLLSRGADPLMGNDSGETIAELARGGPLAWIAD</sequence>
<proteinExistence type="predicted"/>
<dbReference type="Pfam" id="PF00023">
    <property type="entry name" value="Ank"/>
    <property type="match status" value="1"/>
</dbReference>